<dbReference type="EMBL" id="AVOT02067791">
    <property type="protein sequence ID" value="MBW0559233.1"/>
    <property type="molecule type" value="Genomic_DNA"/>
</dbReference>
<feature type="region of interest" description="Disordered" evidence="1">
    <location>
        <begin position="1"/>
        <end position="26"/>
    </location>
</feature>
<dbReference type="AlphaFoldDB" id="A0A9Q3PEN8"/>
<organism evidence="2 3">
    <name type="scientific">Austropuccinia psidii MF-1</name>
    <dbReference type="NCBI Taxonomy" id="1389203"/>
    <lineage>
        <taxon>Eukaryota</taxon>
        <taxon>Fungi</taxon>
        <taxon>Dikarya</taxon>
        <taxon>Basidiomycota</taxon>
        <taxon>Pucciniomycotina</taxon>
        <taxon>Pucciniomycetes</taxon>
        <taxon>Pucciniales</taxon>
        <taxon>Sphaerophragmiaceae</taxon>
        <taxon>Austropuccinia</taxon>
    </lineage>
</organism>
<protein>
    <submittedName>
        <fullName evidence="2">Uncharacterized protein</fullName>
    </submittedName>
</protein>
<evidence type="ECO:0000256" key="1">
    <source>
        <dbReference type="SAM" id="MobiDB-lite"/>
    </source>
</evidence>
<name>A0A9Q3PEN8_9BASI</name>
<sequence>MHTETLPVLNETIHDETPPASTENIQEFQEREKIKDDTRGQEDINVIVAEPYHKVSTSTNPQGIFLSCIKEFGKILNYHSNITQESWKRGLDNINSIYKNR</sequence>
<proteinExistence type="predicted"/>
<reference evidence="2" key="1">
    <citation type="submission" date="2021-03" db="EMBL/GenBank/DDBJ databases">
        <title>Draft genome sequence of rust myrtle Austropuccinia psidii MF-1, a brazilian biotype.</title>
        <authorList>
            <person name="Quecine M.C."/>
            <person name="Pachon D.M.R."/>
            <person name="Bonatelli M.L."/>
            <person name="Correr F.H."/>
            <person name="Franceschini L.M."/>
            <person name="Leite T.F."/>
            <person name="Margarido G.R.A."/>
            <person name="Almeida C.A."/>
            <person name="Ferrarezi J.A."/>
            <person name="Labate C.A."/>
        </authorList>
    </citation>
    <scope>NUCLEOTIDE SEQUENCE</scope>
    <source>
        <strain evidence="2">MF-1</strain>
    </source>
</reference>
<evidence type="ECO:0000313" key="2">
    <source>
        <dbReference type="EMBL" id="MBW0559233.1"/>
    </source>
</evidence>
<gene>
    <name evidence="2" type="ORF">O181_098948</name>
</gene>
<keyword evidence="3" id="KW-1185">Reference proteome</keyword>
<comment type="caution">
    <text evidence="2">The sequence shown here is derived from an EMBL/GenBank/DDBJ whole genome shotgun (WGS) entry which is preliminary data.</text>
</comment>
<accession>A0A9Q3PEN8</accession>
<dbReference type="Proteomes" id="UP000765509">
    <property type="component" value="Unassembled WGS sequence"/>
</dbReference>
<evidence type="ECO:0000313" key="3">
    <source>
        <dbReference type="Proteomes" id="UP000765509"/>
    </source>
</evidence>